<evidence type="ECO:0000259" key="5">
    <source>
        <dbReference type="PROSITE" id="PS50893"/>
    </source>
</evidence>
<dbReference type="PANTHER" id="PTHR42788">
    <property type="entry name" value="TAURINE IMPORT ATP-BINDING PROTEIN-RELATED"/>
    <property type="match status" value="1"/>
</dbReference>
<feature type="domain" description="ABC transporter" evidence="5">
    <location>
        <begin position="162"/>
        <end position="394"/>
    </location>
</feature>
<feature type="region of interest" description="Disordered" evidence="4">
    <location>
        <begin position="46"/>
        <end position="153"/>
    </location>
</feature>
<dbReference type="CDD" id="cd03293">
    <property type="entry name" value="ABC_NrtD_SsuB_transporters"/>
    <property type="match status" value="1"/>
</dbReference>
<feature type="compositionally biased region" description="Basic residues" evidence="4">
    <location>
        <begin position="86"/>
        <end position="97"/>
    </location>
</feature>
<evidence type="ECO:0000256" key="3">
    <source>
        <dbReference type="ARBA" id="ARBA00022840"/>
    </source>
</evidence>
<dbReference type="InterPro" id="IPR027417">
    <property type="entry name" value="P-loop_NTPase"/>
</dbReference>
<feature type="compositionally biased region" description="Basic residues" evidence="4">
    <location>
        <begin position="106"/>
        <end position="115"/>
    </location>
</feature>
<dbReference type="Proteomes" id="UP000257080">
    <property type="component" value="Unassembled WGS sequence"/>
</dbReference>
<dbReference type="AlphaFoldDB" id="A0A3E0WCH1"/>
<dbReference type="InterPro" id="IPR050166">
    <property type="entry name" value="ABC_transporter_ATP-bind"/>
</dbReference>
<dbReference type="SUPFAM" id="SSF52540">
    <property type="entry name" value="P-loop containing nucleoside triphosphate hydrolases"/>
    <property type="match status" value="1"/>
</dbReference>
<gene>
    <name evidence="6" type="ORF">B7R25_04495</name>
</gene>
<name>A0A3E0WCH1_9MICO</name>
<dbReference type="InterPro" id="IPR003439">
    <property type="entry name" value="ABC_transporter-like_ATP-bd"/>
</dbReference>
<dbReference type="EMBL" id="NBXE01000009">
    <property type="protein sequence ID" value="RFA28483.1"/>
    <property type="molecule type" value="Genomic_DNA"/>
</dbReference>
<evidence type="ECO:0000256" key="4">
    <source>
        <dbReference type="SAM" id="MobiDB-lite"/>
    </source>
</evidence>
<evidence type="ECO:0000256" key="1">
    <source>
        <dbReference type="ARBA" id="ARBA00022448"/>
    </source>
</evidence>
<protein>
    <recommendedName>
        <fullName evidence="5">ABC transporter domain-containing protein</fullName>
    </recommendedName>
</protein>
<keyword evidence="1" id="KW-0813">Transport</keyword>
<dbReference type="SMART" id="SM00382">
    <property type="entry name" value="AAA"/>
    <property type="match status" value="1"/>
</dbReference>
<dbReference type="GO" id="GO:0016887">
    <property type="term" value="F:ATP hydrolysis activity"/>
    <property type="evidence" value="ECO:0007669"/>
    <property type="project" value="InterPro"/>
</dbReference>
<evidence type="ECO:0000313" key="7">
    <source>
        <dbReference type="Proteomes" id="UP000257080"/>
    </source>
</evidence>
<keyword evidence="2" id="KW-0547">Nucleotide-binding</keyword>
<dbReference type="PANTHER" id="PTHR42788:SF13">
    <property type="entry name" value="ALIPHATIC SULFONATES IMPORT ATP-BINDING PROTEIN SSUB"/>
    <property type="match status" value="1"/>
</dbReference>
<feature type="compositionally biased region" description="Basic residues" evidence="4">
    <location>
        <begin position="68"/>
        <end position="77"/>
    </location>
</feature>
<organism evidence="6 7">
    <name type="scientific">Subtercola boreus</name>
    <dbReference type="NCBI Taxonomy" id="120213"/>
    <lineage>
        <taxon>Bacteria</taxon>
        <taxon>Bacillati</taxon>
        <taxon>Actinomycetota</taxon>
        <taxon>Actinomycetes</taxon>
        <taxon>Micrococcales</taxon>
        <taxon>Microbacteriaceae</taxon>
        <taxon>Subtercola</taxon>
    </lineage>
</organism>
<dbReference type="InterPro" id="IPR003593">
    <property type="entry name" value="AAA+_ATPase"/>
</dbReference>
<dbReference type="PROSITE" id="PS00211">
    <property type="entry name" value="ABC_TRANSPORTER_1"/>
    <property type="match status" value="1"/>
</dbReference>
<evidence type="ECO:0000313" key="6">
    <source>
        <dbReference type="EMBL" id="RFA28483.1"/>
    </source>
</evidence>
<dbReference type="GO" id="GO:0005524">
    <property type="term" value="F:ATP binding"/>
    <property type="evidence" value="ECO:0007669"/>
    <property type="project" value="UniProtKB-KW"/>
</dbReference>
<dbReference type="Gene3D" id="3.40.50.300">
    <property type="entry name" value="P-loop containing nucleotide triphosphate hydrolases"/>
    <property type="match status" value="1"/>
</dbReference>
<evidence type="ECO:0000256" key="2">
    <source>
        <dbReference type="ARBA" id="ARBA00022741"/>
    </source>
</evidence>
<keyword evidence="3" id="KW-0067">ATP-binding</keyword>
<accession>A0A3E0WCH1</accession>
<sequence length="422" mass="46018">MDVCGRHRLLPRLLPRRRRCPTRAPVARHHPCRVDAHVQRRLVPHAGEAAPSGERSLPSSRPPARGRECHRGHRRRRGLDGVQGRYRSHDHRVRPVRNLRPGQGLRAHRRGRRSGPRLSRNRGTDRPDPQTLQPTGGGLVTDTALPTTESSAPGVPLAAISVRSAGKIFTVAKGAEVQALTNIDLTVAPGEFVSLIGPSGCGKSTLLRLIADLDSATSGEILVFGKTARQARLDQEYGIAFQSAGLLPWRSVQANIELPLELHGVGKTERAARAEELIELVGLTDFRSRFPDQLSGGMQQRVAIARSLAERPKLLLMDEPFGALDEMTRERMQQELVRICSETGAAVVFVTHSIPEAVFLSDRVVVMSPRPGRIVDIVDVDLGPGTERSDSLREDGAFFAGVTAVREALHGAPVTPRGADLR</sequence>
<proteinExistence type="predicted"/>
<dbReference type="PROSITE" id="PS50893">
    <property type="entry name" value="ABC_TRANSPORTER_2"/>
    <property type="match status" value="1"/>
</dbReference>
<dbReference type="Pfam" id="PF00005">
    <property type="entry name" value="ABC_tran"/>
    <property type="match status" value="1"/>
</dbReference>
<reference evidence="6 7" key="1">
    <citation type="submission" date="2017-04" db="EMBL/GenBank/DDBJ databases">
        <title>Comparative genome analysis of Subtercola boreus.</title>
        <authorList>
            <person name="Cho Y.-J."/>
            <person name="Cho A."/>
            <person name="Kim O.-S."/>
            <person name="Lee J.-I."/>
        </authorList>
    </citation>
    <scope>NUCLEOTIDE SEQUENCE [LARGE SCALE GENOMIC DNA]</scope>
    <source>
        <strain evidence="6 7">P28004</strain>
    </source>
</reference>
<dbReference type="InterPro" id="IPR017871">
    <property type="entry name" value="ABC_transporter-like_CS"/>
</dbReference>
<comment type="caution">
    <text evidence="6">The sequence shown here is derived from an EMBL/GenBank/DDBJ whole genome shotgun (WGS) entry which is preliminary data.</text>
</comment>